<evidence type="ECO:0000256" key="3">
    <source>
        <dbReference type="ARBA" id="ARBA00020796"/>
    </source>
</evidence>
<proteinExistence type="inferred from homology"/>
<keyword evidence="10" id="KW-0496">Mitochondrion</keyword>
<gene>
    <name evidence="13" type="ORF">CMQ_8139</name>
</gene>
<protein>
    <recommendedName>
        <fullName evidence="3">Mitochondrial import inner membrane translocase subunit TIM54</fullName>
    </recommendedName>
</protein>
<evidence type="ECO:0000256" key="11">
    <source>
        <dbReference type="ARBA" id="ARBA00023136"/>
    </source>
</evidence>
<accession>F0XL40</accession>
<comment type="subcellular location">
    <subcellularLocation>
        <location evidence="1">Mitochondrion inner membrane</location>
        <topology evidence="1">Single-pass membrane protein</topology>
    </subcellularLocation>
</comment>
<dbReference type="InParanoid" id="F0XL40"/>
<keyword evidence="4" id="KW-0813">Transport</keyword>
<organism evidence="14">
    <name type="scientific">Grosmannia clavigera (strain kw1407 / UAMH 11150)</name>
    <name type="common">Blue stain fungus</name>
    <name type="synonym">Graphiocladiella clavigera</name>
    <dbReference type="NCBI Taxonomy" id="655863"/>
    <lineage>
        <taxon>Eukaryota</taxon>
        <taxon>Fungi</taxon>
        <taxon>Dikarya</taxon>
        <taxon>Ascomycota</taxon>
        <taxon>Pezizomycotina</taxon>
        <taxon>Sordariomycetes</taxon>
        <taxon>Sordariomycetidae</taxon>
        <taxon>Ophiostomatales</taxon>
        <taxon>Ophiostomataceae</taxon>
        <taxon>Leptographium</taxon>
    </lineage>
</organism>
<name>F0XL40_GROCL</name>
<feature type="region of interest" description="Disordered" evidence="12">
    <location>
        <begin position="145"/>
        <end position="174"/>
    </location>
</feature>
<evidence type="ECO:0000313" key="14">
    <source>
        <dbReference type="Proteomes" id="UP000007796"/>
    </source>
</evidence>
<keyword evidence="11" id="KW-0472">Membrane</keyword>
<keyword evidence="7" id="KW-0653">Protein transport</keyword>
<dbReference type="AlphaFoldDB" id="F0XL40"/>
<dbReference type="Pfam" id="PF11711">
    <property type="entry name" value="Tim54"/>
    <property type="match status" value="1"/>
</dbReference>
<evidence type="ECO:0000256" key="8">
    <source>
        <dbReference type="ARBA" id="ARBA00022989"/>
    </source>
</evidence>
<dbReference type="Proteomes" id="UP000007796">
    <property type="component" value="Unassembled WGS sequence"/>
</dbReference>
<keyword evidence="9" id="KW-0811">Translocation</keyword>
<evidence type="ECO:0000256" key="12">
    <source>
        <dbReference type="SAM" id="MobiDB-lite"/>
    </source>
</evidence>
<keyword evidence="8" id="KW-1133">Transmembrane helix</keyword>
<sequence length="368" mass="41500">MPRRITVYLEAPPGDGLRSAQDHFSQYIKPILCKSGLDWDFVVGRQQGDVRAVVAERVRRARRVVEKDLGNPIAQDAPTAGDAIEEIRRRNGIPDYEGVKGDIIVGRHTWKEYVRGLHEGWLGPLAPPIEPTPMREAETAAVKLPSAEETEAANGSAVEGKPKQPRQLQPYNIPEQYPSSSLPRFIPAELGPSVPISFPHILGFFNTPTRMYRYLNRRSLADDIGRDVASICLASYREYREDTDGYEQAAVLIHEEKNWVKTVWKCAEDDKCKGTREGGNKAHTDLPLSHSKEKIWASPIVLDSRIAARMRRFAIDPEAEQRARQITVPEEQVEGWTKGKLRQLVRWGVRAWKGDQRVINVGDLDATN</sequence>
<evidence type="ECO:0000256" key="7">
    <source>
        <dbReference type="ARBA" id="ARBA00022927"/>
    </source>
</evidence>
<keyword evidence="5" id="KW-0812">Transmembrane</keyword>
<dbReference type="GeneID" id="25981761"/>
<dbReference type="InterPro" id="IPR021056">
    <property type="entry name" value="Mt_import_IM_translocase_Tim54"/>
</dbReference>
<dbReference type="GO" id="GO:0005743">
    <property type="term" value="C:mitochondrial inner membrane"/>
    <property type="evidence" value="ECO:0007669"/>
    <property type="project" value="UniProtKB-SubCell"/>
</dbReference>
<dbReference type="HOGENOM" id="CLU_039097_1_0_1"/>
<dbReference type="EMBL" id="GL629788">
    <property type="protein sequence ID" value="EFX01673.1"/>
    <property type="molecule type" value="Genomic_DNA"/>
</dbReference>
<dbReference type="OrthoDB" id="5598305at2759"/>
<evidence type="ECO:0000256" key="5">
    <source>
        <dbReference type="ARBA" id="ARBA00022692"/>
    </source>
</evidence>
<evidence type="ECO:0000313" key="13">
    <source>
        <dbReference type="EMBL" id="EFX01673.1"/>
    </source>
</evidence>
<evidence type="ECO:0000256" key="2">
    <source>
        <dbReference type="ARBA" id="ARBA00006355"/>
    </source>
</evidence>
<dbReference type="eggNOG" id="ENOG502QPMQ">
    <property type="taxonomic scope" value="Eukaryota"/>
</dbReference>
<keyword evidence="14" id="KW-1185">Reference proteome</keyword>
<dbReference type="RefSeq" id="XP_014171155.1">
    <property type="nucleotide sequence ID" value="XM_014315680.1"/>
</dbReference>
<keyword evidence="6" id="KW-0999">Mitochondrion inner membrane</keyword>
<dbReference type="GO" id="GO:0015031">
    <property type="term" value="P:protein transport"/>
    <property type="evidence" value="ECO:0007669"/>
    <property type="project" value="UniProtKB-KW"/>
</dbReference>
<dbReference type="STRING" id="655863.F0XL40"/>
<dbReference type="FunCoup" id="F0XL40">
    <property type="interactions" value="17"/>
</dbReference>
<comment type="similarity">
    <text evidence="2">Belongs to the TIM54 family.</text>
</comment>
<evidence type="ECO:0000256" key="6">
    <source>
        <dbReference type="ARBA" id="ARBA00022792"/>
    </source>
</evidence>
<evidence type="ECO:0000256" key="1">
    <source>
        <dbReference type="ARBA" id="ARBA00004434"/>
    </source>
</evidence>
<evidence type="ECO:0000256" key="9">
    <source>
        <dbReference type="ARBA" id="ARBA00023010"/>
    </source>
</evidence>
<evidence type="ECO:0000256" key="4">
    <source>
        <dbReference type="ARBA" id="ARBA00022448"/>
    </source>
</evidence>
<reference evidence="13 14" key="1">
    <citation type="journal article" date="2011" name="Proc. Natl. Acad. Sci. U.S.A.">
        <title>Genome and transcriptome analyses of the mountain pine beetle-fungal symbiont Grosmannia clavigera, a lodgepole pine pathogen.</title>
        <authorList>
            <person name="DiGuistini S."/>
            <person name="Wang Y."/>
            <person name="Liao N.Y."/>
            <person name="Taylor G."/>
            <person name="Tanguay P."/>
            <person name="Feau N."/>
            <person name="Henrissat B."/>
            <person name="Chan S.K."/>
            <person name="Hesse-Orce U."/>
            <person name="Alamouti S.M."/>
            <person name="Tsui C.K.M."/>
            <person name="Docking R.T."/>
            <person name="Levasseur A."/>
            <person name="Haridas S."/>
            <person name="Robertson G."/>
            <person name="Birol I."/>
            <person name="Holt R.A."/>
            <person name="Marra M.A."/>
            <person name="Hamelin R.C."/>
            <person name="Hirst M."/>
            <person name="Jones S.J.M."/>
            <person name="Bohlmann J."/>
            <person name="Breuil C."/>
        </authorList>
    </citation>
    <scope>NUCLEOTIDE SEQUENCE [LARGE SCALE GENOMIC DNA]</scope>
    <source>
        <strain evidence="14">kw1407 / UAMH 11150</strain>
    </source>
</reference>
<evidence type="ECO:0000256" key="10">
    <source>
        <dbReference type="ARBA" id="ARBA00023128"/>
    </source>
</evidence>